<feature type="transmembrane region" description="Helical" evidence="7">
    <location>
        <begin position="493"/>
        <end position="514"/>
    </location>
</feature>
<accession>A0ABU2LQP5</accession>
<dbReference type="PANTHER" id="PTHR30572:SF4">
    <property type="entry name" value="ABC TRANSPORTER PERMEASE YTRF"/>
    <property type="match status" value="1"/>
</dbReference>
<evidence type="ECO:0000259" key="8">
    <source>
        <dbReference type="Pfam" id="PF02687"/>
    </source>
</evidence>
<evidence type="ECO:0000256" key="4">
    <source>
        <dbReference type="ARBA" id="ARBA00022989"/>
    </source>
</evidence>
<dbReference type="Pfam" id="PF02687">
    <property type="entry name" value="FtsX"/>
    <property type="match status" value="2"/>
</dbReference>
<proteinExistence type="inferred from homology"/>
<feature type="transmembrane region" description="Helical" evidence="7">
    <location>
        <begin position="814"/>
        <end position="833"/>
    </location>
</feature>
<feature type="domain" description="ABC3 transporter permease C-terminal" evidence="8">
    <location>
        <begin position="274"/>
        <end position="395"/>
    </location>
</feature>
<evidence type="ECO:0000256" key="5">
    <source>
        <dbReference type="ARBA" id="ARBA00023136"/>
    </source>
</evidence>
<keyword evidence="11" id="KW-1185">Reference proteome</keyword>
<keyword evidence="2" id="KW-1003">Cell membrane</keyword>
<feature type="transmembrane region" description="Helical" evidence="7">
    <location>
        <begin position="411"/>
        <end position="433"/>
    </location>
</feature>
<dbReference type="EMBL" id="JAVREM010000015">
    <property type="protein sequence ID" value="MDT0319593.1"/>
    <property type="molecule type" value="Genomic_DNA"/>
</dbReference>
<keyword evidence="4 7" id="KW-1133">Transmembrane helix</keyword>
<evidence type="ECO:0000256" key="1">
    <source>
        <dbReference type="ARBA" id="ARBA00004651"/>
    </source>
</evidence>
<dbReference type="Proteomes" id="UP001183420">
    <property type="component" value="Unassembled WGS sequence"/>
</dbReference>
<dbReference type="PANTHER" id="PTHR30572">
    <property type="entry name" value="MEMBRANE COMPONENT OF TRANSPORTER-RELATED"/>
    <property type="match status" value="1"/>
</dbReference>
<evidence type="ECO:0000256" key="3">
    <source>
        <dbReference type="ARBA" id="ARBA00022692"/>
    </source>
</evidence>
<dbReference type="InterPro" id="IPR003838">
    <property type="entry name" value="ABC3_permease_C"/>
</dbReference>
<dbReference type="RefSeq" id="WP_311598998.1">
    <property type="nucleotide sequence ID" value="NZ_JAVREM010000015.1"/>
</dbReference>
<reference evidence="11" key="1">
    <citation type="submission" date="2023-07" db="EMBL/GenBank/DDBJ databases">
        <title>30 novel species of actinomycetes from the DSMZ collection.</title>
        <authorList>
            <person name="Nouioui I."/>
        </authorList>
    </citation>
    <scope>NUCLEOTIDE SEQUENCE [LARGE SCALE GENOMIC DNA]</scope>
    <source>
        <strain evidence="11">DSM 44918</strain>
    </source>
</reference>
<feature type="domain" description="MacB-like periplasmic core" evidence="9">
    <location>
        <begin position="493"/>
        <end position="690"/>
    </location>
</feature>
<feature type="transmembrane region" description="Helical" evidence="7">
    <location>
        <begin position="772"/>
        <end position="794"/>
    </location>
</feature>
<gene>
    <name evidence="10" type="ORF">RNC47_14725</name>
</gene>
<feature type="transmembrane region" description="Helical" evidence="7">
    <location>
        <begin position="319"/>
        <end position="341"/>
    </location>
</feature>
<feature type="transmembrane region" description="Helical" evidence="7">
    <location>
        <begin position="445"/>
        <end position="472"/>
    </location>
</feature>
<comment type="caution">
    <text evidence="10">The sequence shown here is derived from an EMBL/GenBank/DDBJ whole genome shotgun (WGS) entry which is preliminary data.</text>
</comment>
<feature type="transmembrane region" description="Helical" evidence="7">
    <location>
        <begin position="361"/>
        <end position="385"/>
    </location>
</feature>
<sequence length="848" mass="87595">MLRTALRNVLAHKARLLMTTLAVLLGVAFVSGTLVFTSTISEAFQRSAERSLTHVDLAIQPDADSEAAEDDPRGAANLDQALLDQVAALPGVAAATGEVTGFAALADKEGDLVGDGWSTTGANYYAGPDGAGTDARYPMTEGRAPAGPGEIAIDSHTAERTGYQVGDTARVSVNGPVREESVTGVFTTEDGTVAAGGSLVLYDTATAQELFALPGEFTRITLEAADGTSQAGLFDAVEPLLPADAEAMTGQELADEQAADIEATTSGMRTGLLAFAGISLFVGIFIIANTFTMLVAQRTRELALLRAVGASRRQVTRSVLIEALAVGVVAGLSGFAAGVGIAAGFRSLMDSFGLTVPEGPLVVSGSAVLASLVVAVVVTMLAAYLPARRAAKIPPVAAMNSVHAAPTVRGLLVRNTIGALLAGAGAALVIAGIDRDDSGATMGGGAALLVIGVFVLTPLLSRPVIALASPLLRVFGVSGKLARLNAVRNPRRTAATASALMIGLTLITGLTVIAGTVSNAIEKMAAQTLSSDYVVSMANFAPLSPEVAETLAEQPGVTGVSGLRASPARVAGGDDTEMLTGVNGAAIGNLVSPEFTEGSFAGLAGENAVVDTATAESLGLGMGDSFDVTYEDGQQGRLTITGLYEDSEMMRGVILDNATLDPHLDRIEDFQVMVSTVDGATDEVKQALEAALGDNPAILVQDEEDVAEDIAYIFTLMLNMLYGLLAMAVVVAVLGVINTLAMSVFERRQEIGMLRAIGLDRRSTKRMVRIESIVIALFGGVLGVGLGVFFGWAVGEMMRGSLATYEFLLPWDRLAVFLLLATLVGVLAALWPARRAARLNMLEAIKAD</sequence>
<dbReference type="InterPro" id="IPR025857">
    <property type="entry name" value="MacB_PCD"/>
</dbReference>
<evidence type="ECO:0000256" key="2">
    <source>
        <dbReference type="ARBA" id="ARBA00022475"/>
    </source>
</evidence>
<evidence type="ECO:0000256" key="6">
    <source>
        <dbReference type="ARBA" id="ARBA00038076"/>
    </source>
</evidence>
<feature type="domain" description="ABC3 transporter permease C-terminal" evidence="8">
    <location>
        <begin position="724"/>
        <end position="840"/>
    </location>
</feature>
<name>A0ABU2LQP5_9ACTN</name>
<feature type="transmembrane region" description="Helical" evidence="7">
    <location>
        <begin position="720"/>
        <end position="745"/>
    </location>
</feature>
<feature type="domain" description="MacB-like periplasmic core" evidence="9">
    <location>
        <begin position="17"/>
        <end position="238"/>
    </location>
</feature>
<dbReference type="Pfam" id="PF12704">
    <property type="entry name" value="MacB_PCD"/>
    <property type="match status" value="2"/>
</dbReference>
<organism evidence="10 11">
    <name type="scientific">Streptomyces millisiae</name>
    <dbReference type="NCBI Taxonomy" id="3075542"/>
    <lineage>
        <taxon>Bacteria</taxon>
        <taxon>Bacillati</taxon>
        <taxon>Actinomycetota</taxon>
        <taxon>Actinomycetes</taxon>
        <taxon>Kitasatosporales</taxon>
        <taxon>Streptomycetaceae</taxon>
        <taxon>Streptomyces</taxon>
    </lineage>
</organism>
<comment type="similarity">
    <text evidence="6">Belongs to the ABC-4 integral membrane protein family.</text>
</comment>
<comment type="subcellular location">
    <subcellularLocation>
        <location evidence="1">Cell membrane</location>
        <topology evidence="1">Multi-pass membrane protein</topology>
    </subcellularLocation>
</comment>
<evidence type="ECO:0000313" key="10">
    <source>
        <dbReference type="EMBL" id="MDT0319593.1"/>
    </source>
</evidence>
<protein>
    <submittedName>
        <fullName evidence="10">FtsX-like permease family protein</fullName>
    </submittedName>
</protein>
<evidence type="ECO:0000313" key="11">
    <source>
        <dbReference type="Proteomes" id="UP001183420"/>
    </source>
</evidence>
<keyword evidence="5 7" id="KW-0472">Membrane</keyword>
<keyword evidence="3 7" id="KW-0812">Transmembrane</keyword>
<feature type="transmembrane region" description="Helical" evidence="7">
    <location>
        <begin position="272"/>
        <end position="296"/>
    </location>
</feature>
<evidence type="ECO:0000256" key="7">
    <source>
        <dbReference type="SAM" id="Phobius"/>
    </source>
</evidence>
<evidence type="ECO:0000259" key="9">
    <source>
        <dbReference type="Pfam" id="PF12704"/>
    </source>
</evidence>
<dbReference type="InterPro" id="IPR050250">
    <property type="entry name" value="Macrolide_Exporter_MacB"/>
</dbReference>